<feature type="compositionally biased region" description="Low complexity" evidence="1">
    <location>
        <begin position="145"/>
        <end position="157"/>
    </location>
</feature>
<name>A0AAV7SYK7_PLEWA</name>
<feature type="region of interest" description="Disordered" evidence="1">
    <location>
        <begin position="32"/>
        <end position="213"/>
    </location>
</feature>
<dbReference type="EMBL" id="JANPWB010000007">
    <property type="protein sequence ID" value="KAJ1169190.1"/>
    <property type="molecule type" value="Genomic_DNA"/>
</dbReference>
<sequence length="319" mass="33354">MLVGTGRFRVALPHKGQSMFTPNCPGWRESTATPIVCSPGGVPAADSTPGSPRGPLVLAPPQRGQPRRQGASGPPPDREAGLSPVGAFPGRSGLYFFHQGGSASAFSPGRSARSYPESQPQSGSEIAGPSQRWADRFRRRPSPGPRLRPSGPVCSCRSPPPPRNGEPPSPVSSGPDRRLGRGLPPAPASPSPPGVCTGAETAPPQPRPPASAAPHFFRCRTARSSASRLRVNVGPSGAEQLSVRHAQLRGHAPHTGTPLAVSFPKVLKEAEAHSSKGSLARAPAERVGGSLSECNSDTQLKGQSWFLDTRDPSITSWFL</sequence>
<gene>
    <name evidence="2" type="ORF">NDU88_001096</name>
</gene>
<protein>
    <recommendedName>
        <fullName evidence="4">Basic proline-rich protein-like</fullName>
    </recommendedName>
</protein>
<evidence type="ECO:0008006" key="4">
    <source>
        <dbReference type="Google" id="ProtNLM"/>
    </source>
</evidence>
<keyword evidence="3" id="KW-1185">Reference proteome</keyword>
<organism evidence="2 3">
    <name type="scientific">Pleurodeles waltl</name>
    <name type="common">Iberian ribbed newt</name>
    <dbReference type="NCBI Taxonomy" id="8319"/>
    <lineage>
        <taxon>Eukaryota</taxon>
        <taxon>Metazoa</taxon>
        <taxon>Chordata</taxon>
        <taxon>Craniata</taxon>
        <taxon>Vertebrata</taxon>
        <taxon>Euteleostomi</taxon>
        <taxon>Amphibia</taxon>
        <taxon>Batrachia</taxon>
        <taxon>Caudata</taxon>
        <taxon>Salamandroidea</taxon>
        <taxon>Salamandridae</taxon>
        <taxon>Pleurodelinae</taxon>
        <taxon>Pleurodeles</taxon>
    </lineage>
</organism>
<feature type="compositionally biased region" description="Pro residues" evidence="1">
    <location>
        <begin position="158"/>
        <end position="170"/>
    </location>
</feature>
<accession>A0AAV7SYK7</accession>
<reference evidence="2" key="1">
    <citation type="journal article" date="2022" name="bioRxiv">
        <title>Sequencing and chromosome-scale assembly of the giantPleurodeles waltlgenome.</title>
        <authorList>
            <person name="Brown T."/>
            <person name="Elewa A."/>
            <person name="Iarovenko S."/>
            <person name="Subramanian E."/>
            <person name="Araus A.J."/>
            <person name="Petzold A."/>
            <person name="Susuki M."/>
            <person name="Suzuki K.-i.T."/>
            <person name="Hayashi T."/>
            <person name="Toyoda A."/>
            <person name="Oliveira C."/>
            <person name="Osipova E."/>
            <person name="Leigh N.D."/>
            <person name="Simon A."/>
            <person name="Yun M.H."/>
        </authorList>
    </citation>
    <scope>NUCLEOTIDE SEQUENCE</scope>
    <source>
        <strain evidence="2">20211129_DDA</strain>
        <tissue evidence="2">Liver</tissue>
    </source>
</reference>
<evidence type="ECO:0000313" key="3">
    <source>
        <dbReference type="Proteomes" id="UP001066276"/>
    </source>
</evidence>
<dbReference type="AlphaFoldDB" id="A0AAV7SYK7"/>
<evidence type="ECO:0000256" key="1">
    <source>
        <dbReference type="SAM" id="MobiDB-lite"/>
    </source>
</evidence>
<dbReference type="Proteomes" id="UP001066276">
    <property type="component" value="Chromosome 4_1"/>
</dbReference>
<proteinExistence type="predicted"/>
<comment type="caution">
    <text evidence="2">The sequence shown here is derived from an EMBL/GenBank/DDBJ whole genome shotgun (WGS) entry which is preliminary data.</text>
</comment>
<feature type="compositionally biased region" description="Pro residues" evidence="1">
    <location>
        <begin position="184"/>
        <end position="193"/>
    </location>
</feature>
<evidence type="ECO:0000313" key="2">
    <source>
        <dbReference type="EMBL" id="KAJ1169190.1"/>
    </source>
</evidence>